<name>A0ACC1J143_9FUNG</name>
<protein>
    <submittedName>
        <fullName evidence="1">Uncharacterized protein</fullName>
    </submittedName>
</protein>
<sequence>MPPLLATIREFKITYMLVDAHSDEIFRSKMMEGAMRSTVLRALLGNANMPAILNVGRAPKSPKHMLGRGSFKFLSQWAEPKRPALVMQFTGAQASTPQYVTYSHKAILGFCSQQKGDFQMLATQPVIASVRAYNGYGLLHCTMIGVYVGCATLLLSPVDFFANPLVWFDLVQRYKVKDAFTTLPMLQHAMNFITAYASGRLQFSLHSVRNLILATEERVDPATYARIRDFFASARLDEMSINPLYGTLMNPCISTRAYLGVSPLTLRLDLHAMRRGKVVALPPITEMESPEEAELHSLTLQDSGKVSGSTMVAIVDPLTRQALPAGSIGEVWVCSHSNALRKQMLVPGGATAAGRPVMNGSNATGFLDGAKDYEFVRTNDLGFLYLQ</sequence>
<organism evidence="1 2">
    <name type="scientific">Linderina macrospora</name>
    <dbReference type="NCBI Taxonomy" id="4868"/>
    <lineage>
        <taxon>Eukaryota</taxon>
        <taxon>Fungi</taxon>
        <taxon>Fungi incertae sedis</taxon>
        <taxon>Zoopagomycota</taxon>
        <taxon>Kickxellomycotina</taxon>
        <taxon>Kickxellomycetes</taxon>
        <taxon>Kickxellales</taxon>
        <taxon>Kickxellaceae</taxon>
        <taxon>Linderina</taxon>
    </lineage>
</organism>
<feature type="non-terminal residue" evidence="1">
    <location>
        <position position="387"/>
    </location>
</feature>
<evidence type="ECO:0000313" key="2">
    <source>
        <dbReference type="Proteomes" id="UP001150603"/>
    </source>
</evidence>
<gene>
    <name evidence="1" type="ORF">FBU59_005991</name>
</gene>
<dbReference type="EMBL" id="JANBPW010005018">
    <property type="protein sequence ID" value="KAJ1933558.1"/>
    <property type="molecule type" value="Genomic_DNA"/>
</dbReference>
<dbReference type="Proteomes" id="UP001150603">
    <property type="component" value="Unassembled WGS sequence"/>
</dbReference>
<keyword evidence="2" id="KW-1185">Reference proteome</keyword>
<evidence type="ECO:0000313" key="1">
    <source>
        <dbReference type="EMBL" id="KAJ1933558.1"/>
    </source>
</evidence>
<reference evidence="1" key="1">
    <citation type="submission" date="2022-07" db="EMBL/GenBank/DDBJ databases">
        <title>Phylogenomic reconstructions and comparative analyses of Kickxellomycotina fungi.</title>
        <authorList>
            <person name="Reynolds N.K."/>
            <person name="Stajich J.E."/>
            <person name="Barry K."/>
            <person name="Grigoriev I.V."/>
            <person name="Crous P."/>
            <person name="Smith M.E."/>
        </authorList>
    </citation>
    <scope>NUCLEOTIDE SEQUENCE</scope>
    <source>
        <strain evidence="1">NRRL 5244</strain>
    </source>
</reference>
<comment type="caution">
    <text evidence="1">The sequence shown here is derived from an EMBL/GenBank/DDBJ whole genome shotgun (WGS) entry which is preliminary data.</text>
</comment>
<proteinExistence type="predicted"/>
<accession>A0ACC1J143</accession>